<sequence>MMSVIKFFSDFFDGLDPAQAKIRKYLASDSYAYILEDFGSLLDQQLEGYQKEHFITTFNKHCVQGVSGERCWSKASFKSYIRGNITEAFISESQTPPSNFFGDPSVTMLITPYLVNCDDLVGTNELRGRFCQQERRHDESPFRTARIERLFRSIGNQKSEKAEKDQSDDVQTESILTDAMDTLAKVGPEFVSIPMPEQYRSLAWNMFVKGVMVTEVKRDSIHDLMSLLLRLEVTQEKWGIDRMFNHGNIAESTLATSELARILVESLDGDETTETIQMGRNIKSWT</sequence>
<evidence type="ECO:0000313" key="2">
    <source>
        <dbReference type="Proteomes" id="UP001595075"/>
    </source>
</evidence>
<comment type="caution">
    <text evidence="1">The sequence shown here is derived from an EMBL/GenBank/DDBJ whole genome shotgun (WGS) entry which is preliminary data.</text>
</comment>
<reference evidence="1 2" key="1">
    <citation type="journal article" date="2024" name="Commun. Biol.">
        <title>Comparative genomic analysis of thermophilic fungi reveals convergent evolutionary adaptations and gene losses.</title>
        <authorList>
            <person name="Steindorff A.S."/>
            <person name="Aguilar-Pontes M.V."/>
            <person name="Robinson A.J."/>
            <person name="Andreopoulos B."/>
            <person name="LaButti K."/>
            <person name="Kuo A."/>
            <person name="Mondo S."/>
            <person name="Riley R."/>
            <person name="Otillar R."/>
            <person name="Haridas S."/>
            <person name="Lipzen A."/>
            <person name="Grimwood J."/>
            <person name="Schmutz J."/>
            <person name="Clum A."/>
            <person name="Reid I.D."/>
            <person name="Moisan M.C."/>
            <person name="Butler G."/>
            <person name="Nguyen T.T.M."/>
            <person name="Dewar K."/>
            <person name="Conant G."/>
            <person name="Drula E."/>
            <person name="Henrissat B."/>
            <person name="Hansel C."/>
            <person name="Singer S."/>
            <person name="Hutchinson M.I."/>
            <person name="de Vries R.P."/>
            <person name="Natvig D.O."/>
            <person name="Powell A.J."/>
            <person name="Tsang A."/>
            <person name="Grigoriev I.V."/>
        </authorList>
    </citation>
    <scope>NUCLEOTIDE SEQUENCE [LARGE SCALE GENOMIC DNA]</scope>
    <source>
        <strain evidence="1 2">CBS 494.80</strain>
    </source>
</reference>
<name>A0ABR4CUR4_9HELO</name>
<protein>
    <submittedName>
        <fullName evidence="1">Uncharacterized protein</fullName>
    </submittedName>
</protein>
<evidence type="ECO:0000313" key="1">
    <source>
        <dbReference type="EMBL" id="KAL2073513.1"/>
    </source>
</evidence>
<dbReference type="Proteomes" id="UP001595075">
    <property type="component" value="Unassembled WGS sequence"/>
</dbReference>
<organism evidence="1 2">
    <name type="scientific">Oculimacula yallundae</name>
    <dbReference type="NCBI Taxonomy" id="86028"/>
    <lineage>
        <taxon>Eukaryota</taxon>
        <taxon>Fungi</taxon>
        <taxon>Dikarya</taxon>
        <taxon>Ascomycota</taxon>
        <taxon>Pezizomycotina</taxon>
        <taxon>Leotiomycetes</taxon>
        <taxon>Helotiales</taxon>
        <taxon>Ploettnerulaceae</taxon>
        <taxon>Oculimacula</taxon>
    </lineage>
</organism>
<dbReference type="EMBL" id="JAZHXI010000003">
    <property type="protein sequence ID" value="KAL2073513.1"/>
    <property type="molecule type" value="Genomic_DNA"/>
</dbReference>
<accession>A0ABR4CUR4</accession>
<keyword evidence="2" id="KW-1185">Reference proteome</keyword>
<proteinExistence type="predicted"/>
<gene>
    <name evidence="1" type="ORF">VTL71DRAFT_10839</name>
</gene>